<comment type="caution">
    <text evidence="4">The sequence shown here is derived from an EMBL/GenBank/DDBJ whole genome shotgun (WGS) entry which is preliminary data.</text>
</comment>
<reference evidence="4 5" key="1">
    <citation type="journal article" date="2015" name="Nature">
        <title>rRNA introns, odd ribosomes, and small enigmatic genomes across a large radiation of phyla.</title>
        <authorList>
            <person name="Brown C.T."/>
            <person name="Hug L.A."/>
            <person name="Thomas B.C."/>
            <person name="Sharon I."/>
            <person name="Castelle C.J."/>
            <person name="Singh A."/>
            <person name="Wilkins M.J."/>
            <person name="Williams K.H."/>
            <person name="Banfield J.F."/>
        </authorList>
    </citation>
    <scope>NUCLEOTIDE SEQUENCE [LARGE SCALE GENOMIC DNA]</scope>
</reference>
<accession>A0A0G0MZR9</accession>
<organism evidence="4 5">
    <name type="scientific">Candidatus Daviesbacteria bacterium GW2011_GWF2_38_6</name>
    <dbReference type="NCBI Taxonomy" id="1618432"/>
    <lineage>
        <taxon>Bacteria</taxon>
        <taxon>Candidatus Daviesiibacteriota</taxon>
    </lineage>
</organism>
<dbReference type="InterPro" id="IPR006949">
    <property type="entry name" value="Barrel_Baseplate_J-like"/>
</dbReference>
<feature type="region of interest" description="Disordered" evidence="1">
    <location>
        <begin position="395"/>
        <end position="416"/>
    </location>
</feature>
<evidence type="ECO:0000256" key="1">
    <source>
        <dbReference type="SAM" id="MobiDB-lite"/>
    </source>
</evidence>
<keyword evidence="2" id="KW-0812">Transmembrane</keyword>
<dbReference type="Pfam" id="PF04865">
    <property type="entry name" value="Baseplate_J"/>
    <property type="match status" value="1"/>
</dbReference>
<name>A0A0G0MZR9_9BACT</name>
<evidence type="ECO:0000256" key="2">
    <source>
        <dbReference type="SAM" id="Phobius"/>
    </source>
</evidence>
<evidence type="ECO:0000313" key="4">
    <source>
        <dbReference type="EMBL" id="KKQ79089.1"/>
    </source>
</evidence>
<dbReference type="EMBL" id="LBVC01000003">
    <property type="protein sequence ID" value="KKQ79089.1"/>
    <property type="molecule type" value="Genomic_DNA"/>
</dbReference>
<keyword evidence="2" id="KW-0472">Membrane</keyword>
<sequence length="704" mass="76818">MSVFQRLTALIPFGKKEEIVEYLFALNIGSEKLIVALWSIEGKELKVLSTATDVYSANAEILRVTDKLLDEVLGAREIEPQKILFGVPDSFLQDEDLKEEYLKLLRGIVKELVLEPMAYVATSHALLHFLEKKEGVPTTAILVGFDSKHLEVTVARAGKPDGTKVVERGESSGADIEKALLSFTDVETLPSKILIYGEESKELDKLKTHLLSFTWMSKLSFLHFPKIETMDSDVTIKSVCLAGASEIQSDIIYSSTIPETKRQVVTKMTKEEPELEEPAAVGGTLGFIVGDVSEKAEEEVVVVEDSLPAQSLDVVEKEDFEQKMSLMRFIPKLRFKNRRLLIPAALVVILILIYLFLPKAEVKIFIEPKVLERDTQVVADPGAKSVNEESKIIPGQSVETEVSGSKKEASSGKKTVGDAAKGKVKIINNSSDTQTLSKGTVISSNGLKFTLDTTVNIASTSATADTKSIEKPFVTAVVAGADGNLASGTQFSSANSGVAIVAEGNFSGGTSKDVTVVSETDQKRLLAGLASDLRRQAKQNLQEKLPGKKILEEALSEEIIKKTYSKSINDQAQEFSLNLTIKFKGTAFEEKDLKQIVGKLVTTQVPEGYQLDLASTETQADVSKLEKDGKLIFLARFKAKMIPQINEEEIKSKIAGKSVSTVGEILKSYENVLGSEIKITPNLPGPLSRLPVLARNINIEVGLK</sequence>
<keyword evidence="2" id="KW-1133">Transmembrane helix</keyword>
<evidence type="ECO:0000313" key="5">
    <source>
        <dbReference type="Proteomes" id="UP000034324"/>
    </source>
</evidence>
<dbReference type="Proteomes" id="UP000034324">
    <property type="component" value="Unassembled WGS sequence"/>
</dbReference>
<evidence type="ECO:0000259" key="3">
    <source>
        <dbReference type="Pfam" id="PF04865"/>
    </source>
</evidence>
<gene>
    <name evidence="4" type="ORF">US99_C0003G0010</name>
</gene>
<protein>
    <recommendedName>
        <fullName evidence="3">Baseplate protein J-like barrel domain-containing protein</fullName>
    </recommendedName>
</protein>
<feature type="transmembrane region" description="Helical" evidence="2">
    <location>
        <begin position="340"/>
        <end position="357"/>
    </location>
</feature>
<feature type="domain" description="Baseplate protein J-like barrel" evidence="3">
    <location>
        <begin position="431"/>
        <end position="509"/>
    </location>
</feature>
<proteinExistence type="predicted"/>
<dbReference type="AlphaFoldDB" id="A0A0G0MZR9"/>